<evidence type="ECO:0000256" key="7">
    <source>
        <dbReference type="HAMAP-Rule" id="MF_01057"/>
    </source>
</evidence>
<feature type="binding site" evidence="7">
    <location>
        <begin position="198"/>
        <end position="201"/>
    </location>
    <ligand>
        <name>substrate</name>
    </ligand>
</feature>
<dbReference type="PANTHER" id="PTHR23417:SF14">
    <property type="entry name" value="PENTACOTRIPEPTIDE-REPEAT REGION OF PRORP DOMAIN-CONTAINING PROTEIN"/>
    <property type="match status" value="1"/>
</dbReference>
<accession>A0A1M6R7A2</accession>
<gene>
    <name evidence="7" type="primary">trmB</name>
    <name evidence="8" type="ORF">SAMN05443507_11177</name>
</gene>
<name>A0A1M6R7A2_9BACL</name>
<keyword evidence="3 7" id="KW-0489">Methyltransferase</keyword>
<feature type="binding site" evidence="7">
    <location>
        <position position="68"/>
    </location>
    <ligand>
        <name>S-adenosyl-L-methionine</name>
        <dbReference type="ChEBI" id="CHEBI:59789"/>
    </ligand>
</feature>
<evidence type="ECO:0000256" key="3">
    <source>
        <dbReference type="ARBA" id="ARBA00022603"/>
    </source>
</evidence>
<dbReference type="NCBIfam" id="NF001080">
    <property type="entry name" value="PRK00121.2-2"/>
    <property type="match status" value="1"/>
</dbReference>
<dbReference type="InterPro" id="IPR003358">
    <property type="entry name" value="tRNA_(Gua-N-7)_MeTrfase_Trmb"/>
</dbReference>
<proteinExistence type="inferred from homology"/>
<evidence type="ECO:0000256" key="6">
    <source>
        <dbReference type="ARBA" id="ARBA00022694"/>
    </source>
</evidence>
<feature type="binding site" evidence="7">
    <location>
        <position position="117"/>
    </location>
    <ligand>
        <name>S-adenosyl-L-methionine</name>
        <dbReference type="ChEBI" id="CHEBI:59789"/>
    </ligand>
</feature>
<dbReference type="EC" id="2.1.1.33" evidence="7"/>
<evidence type="ECO:0000313" key="9">
    <source>
        <dbReference type="Proteomes" id="UP000184016"/>
    </source>
</evidence>
<dbReference type="PANTHER" id="PTHR23417">
    <property type="entry name" value="3-DEOXY-D-MANNO-OCTULOSONIC-ACID TRANSFERASE/TRNA GUANINE-N 7 - -METHYLTRANSFERASE"/>
    <property type="match status" value="1"/>
</dbReference>
<keyword evidence="4 7" id="KW-0808">Transferase</keyword>
<protein>
    <recommendedName>
        <fullName evidence="7">tRNA (guanine-N(7)-)-methyltransferase</fullName>
        <ecNumber evidence="7">2.1.1.33</ecNumber>
    </recommendedName>
    <alternativeName>
        <fullName evidence="7">tRNA (guanine(46)-N(7))-methyltransferase</fullName>
    </alternativeName>
    <alternativeName>
        <fullName evidence="7">tRNA(m7G46)-methyltransferase</fullName>
    </alternativeName>
</protein>
<dbReference type="NCBIfam" id="TIGR00091">
    <property type="entry name" value="tRNA (guanosine(46)-N7)-methyltransferase TrmB"/>
    <property type="match status" value="1"/>
</dbReference>
<evidence type="ECO:0000256" key="5">
    <source>
        <dbReference type="ARBA" id="ARBA00022691"/>
    </source>
</evidence>
<comment type="similarity">
    <text evidence="7">Belongs to the class I-like SAM-binding methyltransferase superfamily. TrmB family.</text>
</comment>
<dbReference type="CDD" id="cd02440">
    <property type="entry name" value="AdoMet_MTases"/>
    <property type="match status" value="1"/>
</dbReference>
<dbReference type="PROSITE" id="PS51625">
    <property type="entry name" value="SAM_MT_TRMB"/>
    <property type="match status" value="1"/>
</dbReference>
<keyword evidence="6 7" id="KW-0819">tRNA processing</keyword>
<dbReference type="Gene3D" id="3.40.50.150">
    <property type="entry name" value="Vaccinia Virus protein VP39"/>
    <property type="match status" value="1"/>
</dbReference>
<comment type="pathway">
    <text evidence="7">tRNA modification; N(7)-methylguanine-tRNA biosynthesis.</text>
</comment>
<dbReference type="InterPro" id="IPR029063">
    <property type="entry name" value="SAM-dependent_MTases_sf"/>
</dbReference>
<feature type="binding site" evidence="7">
    <location>
        <position position="153"/>
    </location>
    <ligand>
        <name>substrate</name>
    </ligand>
</feature>
<dbReference type="InterPro" id="IPR055361">
    <property type="entry name" value="tRNA_methyltr_TrmB_bact"/>
</dbReference>
<dbReference type="GO" id="GO:0008176">
    <property type="term" value="F:tRNA (guanine(46)-N7)-methyltransferase activity"/>
    <property type="evidence" value="ECO:0007669"/>
    <property type="project" value="UniProtKB-UniRule"/>
</dbReference>
<dbReference type="GO" id="GO:0043527">
    <property type="term" value="C:tRNA methyltransferase complex"/>
    <property type="evidence" value="ECO:0007669"/>
    <property type="project" value="TreeGrafter"/>
</dbReference>
<evidence type="ECO:0000256" key="2">
    <source>
        <dbReference type="ARBA" id="ARBA00003015"/>
    </source>
</evidence>
<keyword evidence="5 7" id="KW-0949">S-adenosyl-L-methionine</keyword>
<feature type="binding site" evidence="7">
    <location>
        <position position="43"/>
    </location>
    <ligand>
        <name>S-adenosyl-L-methionine</name>
        <dbReference type="ChEBI" id="CHEBI:59789"/>
    </ligand>
</feature>
<comment type="function">
    <text evidence="2 7">Catalyzes the formation of N(7)-methylguanine at position 46 (m7G46) in tRNA.</text>
</comment>
<dbReference type="RefSeq" id="WP_072874025.1">
    <property type="nucleotide sequence ID" value="NZ_FRAF01000011.1"/>
</dbReference>
<dbReference type="OrthoDB" id="9802090at2"/>
<dbReference type="AlphaFoldDB" id="A0A1M6R7A2"/>
<evidence type="ECO:0000313" key="8">
    <source>
        <dbReference type="EMBL" id="SHK28332.1"/>
    </source>
</evidence>
<comment type="caution">
    <text evidence="7">Lacks conserved residue(s) required for the propagation of feature annotation.</text>
</comment>
<organism evidence="8 9">
    <name type="scientific">Alicyclobacillus tolerans</name>
    <dbReference type="NCBI Taxonomy" id="90970"/>
    <lineage>
        <taxon>Bacteria</taxon>
        <taxon>Bacillati</taxon>
        <taxon>Bacillota</taxon>
        <taxon>Bacilli</taxon>
        <taxon>Bacillales</taxon>
        <taxon>Alicyclobacillaceae</taxon>
        <taxon>Alicyclobacillus</taxon>
    </lineage>
</organism>
<reference evidence="9" key="1">
    <citation type="submission" date="2016-11" db="EMBL/GenBank/DDBJ databases">
        <authorList>
            <person name="Varghese N."/>
            <person name="Submissions S."/>
        </authorList>
    </citation>
    <scope>NUCLEOTIDE SEQUENCE [LARGE SCALE GENOMIC DNA]</scope>
    <source>
        <strain evidence="9">USBA-503</strain>
    </source>
</reference>
<evidence type="ECO:0000256" key="1">
    <source>
        <dbReference type="ARBA" id="ARBA00000142"/>
    </source>
</evidence>
<feature type="binding site" evidence="7">
    <location>
        <position position="95"/>
    </location>
    <ligand>
        <name>S-adenosyl-L-methionine</name>
        <dbReference type="ChEBI" id="CHEBI:59789"/>
    </ligand>
</feature>
<dbReference type="HAMAP" id="MF_01057">
    <property type="entry name" value="tRNA_methyltr_TrmB"/>
    <property type="match status" value="1"/>
</dbReference>
<feature type="region of interest" description="Interaction with RNA" evidence="7">
    <location>
        <begin position="123"/>
        <end position="128"/>
    </location>
</feature>
<dbReference type="EMBL" id="FRAF01000011">
    <property type="protein sequence ID" value="SHK28332.1"/>
    <property type="molecule type" value="Genomic_DNA"/>
</dbReference>
<evidence type="ECO:0000256" key="4">
    <source>
        <dbReference type="ARBA" id="ARBA00022679"/>
    </source>
</evidence>
<keyword evidence="9" id="KW-1185">Reference proteome</keyword>
<dbReference type="SUPFAM" id="SSF53335">
    <property type="entry name" value="S-adenosyl-L-methionine-dependent methyltransferases"/>
    <property type="match status" value="1"/>
</dbReference>
<sequence>MRIRRQYRLPLYQQRAGNYLWNSAESLLNDTDFWLPEKQVCMEVGCGRGAFLCQLASQFPDIHFLGVDIEPYLTAFTATRAREAGLKNIRTLSADISTLMEHLPRHRLTRIYLNFSDPWPHRRHEKRRLTHPRFIQLYERWLNKDGALEQKTDNGPFFAWSIQQFQKVGWSVCEIEHHVGENGLSTETCSYSGKYIQTDFEARFRQEGLTIHYLLAIPPKTL</sequence>
<dbReference type="STRING" id="1830138.SAMN05443507_11177"/>
<comment type="catalytic activity">
    <reaction evidence="1 7">
        <text>guanosine(46) in tRNA + S-adenosyl-L-methionine = N(7)-methylguanosine(46) in tRNA + S-adenosyl-L-homocysteine</text>
        <dbReference type="Rhea" id="RHEA:42708"/>
        <dbReference type="Rhea" id="RHEA-COMP:10188"/>
        <dbReference type="Rhea" id="RHEA-COMP:10189"/>
        <dbReference type="ChEBI" id="CHEBI:57856"/>
        <dbReference type="ChEBI" id="CHEBI:59789"/>
        <dbReference type="ChEBI" id="CHEBI:74269"/>
        <dbReference type="ChEBI" id="CHEBI:74480"/>
        <dbReference type="EC" id="2.1.1.33"/>
    </reaction>
</comment>
<dbReference type="Proteomes" id="UP000184016">
    <property type="component" value="Unassembled WGS sequence"/>
</dbReference>
<dbReference type="Pfam" id="PF02390">
    <property type="entry name" value="Methyltransf_4"/>
    <property type="match status" value="1"/>
</dbReference>
<dbReference type="UniPathway" id="UPA00989"/>